<accession>A0A9P5TQ68</accession>
<dbReference type="Proteomes" id="UP000724874">
    <property type="component" value="Unassembled WGS sequence"/>
</dbReference>
<name>A0A9P5TQ68_GYMJU</name>
<dbReference type="OrthoDB" id="3252971at2759"/>
<comment type="caution">
    <text evidence="1">The sequence shown here is derived from an EMBL/GenBank/DDBJ whole genome shotgun (WGS) entry which is preliminary data.</text>
</comment>
<sequence>MASDLEFTPQNGAKSVYARRLHGSERMTAAIAEHADGFGHIYVGIHVTFKEDISQTALVAAVKEAWMQTRFLTPWMATRTSKIENAEANSWSLTYDACLKPAWAEETVMWRNEVLSLVEWEEKIEDAYWKPSAGRFGVEVTLARAPSTGYHFLLSIAHWLADGRGILPIIDLLFVNLKAVLCGRAQPSNSLPWGKEIERLSPAVISAIETSPNVANPPPPPAAPEGTSAPTQFLRPLIESTQWEGLPSKQAEIMLSQAETSAFHAVCKKHGTHVTAVLNSIHIIADVETALRVAANTSSKSSEVYEAFHKSDVYPVFTNVADRRPYLSSRWPSVNAAGGFGSVVNDNFVTFHSMDLVRRCIRFDKDGSPLPSFSKPDFWEGIASETQALMKQNMKTTSDIFFLTQNGIDAVVPQFDPSAVAIPGIMCSSVGHLASLKLFNDFLPAVAGPDPGTPFVLEDMSFAVRATGVTAVVAMMWEYNGRLAIHLQGSPRWHSPEAWKMFGDSVKRAIKEIISEHEGSRVEARL</sequence>
<dbReference type="InterPro" id="IPR023213">
    <property type="entry name" value="CAT-like_dom_sf"/>
</dbReference>
<organism evidence="1 2">
    <name type="scientific">Gymnopilus junonius</name>
    <name type="common">Spectacular rustgill mushroom</name>
    <name type="synonym">Gymnopilus spectabilis subsp. junonius</name>
    <dbReference type="NCBI Taxonomy" id="109634"/>
    <lineage>
        <taxon>Eukaryota</taxon>
        <taxon>Fungi</taxon>
        <taxon>Dikarya</taxon>
        <taxon>Basidiomycota</taxon>
        <taxon>Agaricomycotina</taxon>
        <taxon>Agaricomycetes</taxon>
        <taxon>Agaricomycetidae</taxon>
        <taxon>Agaricales</taxon>
        <taxon>Agaricineae</taxon>
        <taxon>Hymenogastraceae</taxon>
        <taxon>Gymnopilus</taxon>
    </lineage>
</organism>
<dbReference type="PANTHER" id="PTHR42034:SF1">
    <property type="entry name" value="CONDENSATION DOMAIN-CONTAINING PROTEIN"/>
    <property type="match status" value="1"/>
</dbReference>
<protein>
    <submittedName>
        <fullName evidence="1">Uncharacterized protein</fullName>
    </submittedName>
</protein>
<dbReference type="EMBL" id="JADNYJ010000025">
    <property type="protein sequence ID" value="KAF8904751.1"/>
    <property type="molecule type" value="Genomic_DNA"/>
</dbReference>
<dbReference type="PANTHER" id="PTHR42034">
    <property type="entry name" value="CHROMOSOME 7, WHOLE GENOME SHOTGUN SEQUENCE-RELATED"/>
    <property type="match status" value="1"/>
</dbReference>
<evidence type="ECO:0000313" key="2">
    <source>
        <dbReference type="Proteomes" id="UP000724874"/>
    </source>
</evidence>
<dbReference type="AlphaFoldDB" id="A0A9P5TQ68"/>
<evidence type="ECO:0000313" key="1">
    <source>
        <dbReference type="EMBL" id="KAF8904751.1"/>
    </source>
</evidence>
<keyword evidence="2" id="KW-1185">Reference proteome</keyword>
<proteinExistence type="predicted"/>
<reference evidence="1" key="1">
    <citation type="submission" date="2020-11" db="EMBL/GenBank/DDBJ databases">
        <authorList>
            <consortium name="DOE Joint Genome Institute"/>
            <person name="Ahrendt S."/>
            <person name="Riley R."/>
            <person name="Andreopoulos W."/>
            <person name="LaButti K."/>
            <person name="Pangilinan J."/>
            <person name="Ruiz-duenas F.J."/>
            <person name="Barrasa J.M."/>
            <person name="Sanchez-Garcia M."/>
            <person name="Camarero S."/>
            <person name="Miyauchi S."/>
            <person name="Serrano A."/>
            <person name="Linde D."/>
            <person name="Babiker R."/>
            <person name="Drula E."/>
            <person name="Ayuso-Fernandez I."/>
            <person name="Pacheco R."/>
            <person name="Padilla G."/>
            <person name="Ferreira P."/>
            <person name="Barriuso J."/>
            <person name="Kellner H."/>
            <person name="Castanera R."/>
            <person name="Alfaro M."/>
            <person name="Ramirez L."/>
            <person name="Pisabarro A.G."/>
            <person name="Kuo A."/>
            <person name="Tritt A."/>
            <person name="Lipzen A."/>
            <person name="He G."/>
            <person name="Yan M."/>
            <person name="Ng V."/>
            <person name="Cullen D."/>
            <person name="Martin F."/>
            <person name="Rosso M.-N."/>
            <person name="Henrissat B."/>
            <person name="Hibbett D."/>
            <person name="Martinez A.T."/>
            <person name="Grigoriev I.V."/>
        </authorList>
    </citation>
    <scope>NUCLEOTIDE SEQUENCE</scope>
    <source>
        <strain evidence="1">AH 44721</strain>
    </source>
</reference>
<gene>
    <name evidence="1" type="ORF">CPB84DRAFT_1745765</name>
</gene>
<dbReference type="Gene3D" id="3.30.559.10">
    <property type="entry name" value="Chloramphenicol acetyltransferase-like domain"/>
    <property type="match status" value="1"/>
</dbReference>